<feature type="non-terminal residue" evidence="13">
    <location>
        <position position="1"/>
    </location>
</feature>
<sequence>SGAMEPGSSGLLENDCRDLYKDQNGDSVCDNKEKLACQICERLFTTKSNLKRHIRRHTGEKPFSCPECDCKFTWRDALISHQRLHSGEKPYNCDICQKSFRSKPNLLSHRKVHTGDRPYVCEVCGKTYTQNCHLKVHKRLHATEIPFRCQQCGMKFHEAEALHRHSEVNKDINICRICDKKFCGAQSFELHMKFHAGIKEYECKDCGSTFHWKGSLHRHLRQSEYSSRAKCRNVTKCKEKGYECDVCNKKFATKAIIRTHINKHNGIKPFECPECGNKFTARSSLKQHMKLNCKGKAELQKPESILENELDSSNNVSPVPRLISFEETQSSDALSDFVEMSSPLGLSRSKMSNVALPLELLPPPVEKVEDLTKDLSLKDNPAPSGRCRLRGLYEINTQRLHGMFPRVDAGVPTLSTCQVDGCSDKMVLDVKEEIEIIEEDVEPSCGFP</sequence>
<evidence type="ECO:0000313" key="13">
    <source>
        <dbReference type="EMBL" id="KAK7070273.1"/>
    </source>
</evidence>
<feature type="domain" description="C2H2-type" evidence="12">
    <location>
        <begin position="201"/>
        <end position="229"/>
    </location>
</feature>
<keyword evidence="7" id="KW-0805">Transcription regulation</keyword>
<dbReference type="GO" id="GO:0008270">
    <property type="term" value="F:zinc ion binding"/>
    <property type="evidence" value="ECO:0007669"/>
    <property type="project" value="UniProtKB-KW"/>
</dbReference>
<dbReference type="FunFam" id="3.30.160.60:FF:001480">
    <property type="entry name" value="Si:cabz01071911.3"/>
    <property type="match status" value="2"/>
</dbReference>
<feature type="domain" description="C2H2-type" evidence="12">
    <location>
        <begin position="147"/>
        <end position="169"/>
    </location>
</feature>
<accession>A0AAN8WX12</accession>
<reference evidence="13 14" key="1">
    <citation type="submission" date="2023-11" db="EMBL/GenBank/DDBJ databases">
        <title>Halocaridina rubra genome assembly.</title>
        <authorList>
            <person name="Smith C."/>
        </authorList>
    </citation>
    <scope>NUCLEOTIDE SEQUENCE [LARGE SCALE GENOMIC DNA]</scope>
    <source>
        <strain evidence="13">EP-1</strain>
        <tissue evidence="13">Whole</tissue>
    </source>
</reference>
<dbReference type="FunFam" id="3.30.160.60:FF:000145">
    <property type="entry name" value="Zinc finger protein 574"/>
    <property type="match status" value="1"/>
</dbReference>
<comment type="similarity">
    <text evidence="2">Belongs to the krueppel C2H2-type zinc-finger protein family.</text>
</comment>
<dbReference type="EMBL" id="JAXCGZ010015445">
    <property type="protein sequence ID" value="KAK7070273.1"/>
    <property type="molecule type" value="Genomic_DNA"/>
</dbReference>
<dbReference type="GO" id="GO:0005634">
    <property type="term" value="C:nucleus"/>
    <property type="evidence" value="ECO:0007669"/>
    <property type="project" value="UniProtKB-SubCell"/>
</dbReference>
<feature type="domain" description="C2H2-type" evidence="12">
    <location>
        <begin position="63"/>
        <end position="90"/>
    </location>
</feature>
<dbReference type="PANTHER" id="PTHR16515:SF49">
    <property type="entry name" value="GASTRULA ZINC FINGER PROTEIN XLCGF49.1-LIKE-RELATED"/>
    <property type="match status" value="1"/>
</dbReference>
<dbReference type="InterPro" id="IPR013087">
    <property type="entry name" value="Znf_C2H2_type"/>
</dbReference>
<feature type="domain" description="C2H2-type" evidence="12">
    <location>
        <begin position="119"/>
        <end position="146"/>
    </location>
</feature>
<dbReference type="Pfam" id="PF12874">
    <property type="entry name" value="zf-met"/>
    <property type="match status" value="1"/>
</dbReference>
<keyword evidence="9" id="KW-0804">Transcription</keyword>
<protein>
    <recommendedName>
        <fullName evidence="12">C2H2-type domain-containing protein</fullName>
    </recommendedName>
</protein>
<keyword evidence="4" id="KW-0677">Repeat</keyword>
<keyword evidence="6" id="KW-0862">Zinc</keyword>
<evidence type="ECO:0000256" key="3">
    <source>
        <dbReference type="ARBA" id="ARBA00022723"/>
    </source>
</evidence>
<keyword evidence="5 11" id="KW-0863">Zinc-finger</keyword>
<dbReference type="AlphaFoldDB" id="A0AAN8WX12"/>
<evidence type="ECO:0000256" key="4">
    <source>
        <dbReference type="ARBA" id="ARBA00022737"/>
    </source>
</evidence>
<name>A0AAN8WX12_HALRR</name>
<feature type="domain" description="C2H2-type" evidence="12">
    <location>
        <begin position="35"/>
        <end position="62"/>
    </location>
</feature>
<keyword evidence="10" id="KW-0539">Nucleus</keyword>
<evidence type="ECO:0000256" key="5">
    <source>
        <dbReference type="ARBA" id="ARBA00022771"/>
    </source>
</evidence>
<dbReference type="FunFam" id="3.30.160.60:FF:000710">
    <property type="entry name" value="Zinc finger protein 768"/>
    <property type="match status" value="1"/>
</dbReference>
<proteinExistence type="inferred from homology"/>
<dbReference type="Proteomes" id="UP001381693">
    <property type="component" value="Unassembled WGS sequence"/>
</dbReference>
<dbReference type="SUPFAM" id="SSF57667">
    <property type="entry name" value="beta-beta-alpha zinc fingers"/>
    <property type="match status" value="5"/>
</dbReference>
<evidence type="ECO:0000256" key="7">
    <source>
        <dbReference type="ARBA" id="ARBA00023015"/>
    </source>
</evidence>
<evidence type="ECO:0000259" key="12">
    <source>
        <dbReference type="PROSITE" id="PS50157"/>
    </source>
</evidence>
<feature type="domain" description="C2H2-type" evidence="12">
    <location>
        <begin position="91"/>
        <end position="118"/>
    </location>
</feature>
<dbReference type="PROSITE" id="PS50157">
    <property type="entry name" value="ZINC_FINGER_C2H2_2"/>
    <property type="match status" value="9"/>
</dbReference>
<evidence type="ECO:0000256" key="8">
    <source>
        <dbReference type="ARBA" id="ARBA00023125"/>
    </source>
</evidence>
<dbReference type="GO" id="GO:0010468">
    <property type="term" value="P:regulation of gene expression"/>
    <property type="evidence" value="ECO:0007669"/>
    <property type="project" value="TreeGrafter"/>
</dbReference>
<evidence type="ECO:0000256" key="2">
    <source>
        <dbReference type="ARBA" id="ARBA00006991"/>
    </source>
</evidence>
<evidence type="ECO:0000256" key="6">
    <source>
        <dbReference type="ARBA" id="ARBA00022833"/>
    </source>
</evidence>
<evidence type="ECO:0000256" key="1">
    <source>
        <dbReference type="ARBA" id="ARBA00004123"/>
    </source>
</evidence>
<evidence type="ECO:0000313" key="14">
    <source>
        <dbReference type="Proteomes" id="UP001381693"/>
    </source>
</evidence>
<dbReference type="InterPro" id="IPR036236">
    <property type="entry name" value="Znf_C2H2_sf"/>
</dbReference>
<dbReference type="Gene3D" id="3.30.160.60">
    <property type="entry name" value="Classic Zinc Finger"/>
    <property type="match status" value="7"/>
</dbReference>
<feature type="domain" description="C2H2-type" evidence="12">
    <location>
        <begin position="173"/>
        <end position="200"/>
    </location>
</feature>
<feature type="domain" description="C2H2-type" evidence="12">
    <location>
        <begin position="270"/>
        <end position="297"/>
    </location>
</feature>
<comment type="subcellular location">
    <subcellularLocation>
        <location evidence="1">Nucleus</location>
    </subcellularLocation>
</comment>
<keyword evidence="3" id="KW-0479">Metal-binding</keyword>
<organism evidence="13 14">
    <name type="scientific">Halocaridina rubra</name>
    <name type="common">Hawaiian red shrimp</name>
    <dbReference type="NCBI Taxonomy" id="373956"/>
    <lineage>
        <taxon>Eukaryota</taxon>
        <taxon>Metazoa</taxon>
        <taxon>Ecdysozoa</taxon>
        <taxon>Arthropoda</taxon>
        <taxon>Crustacea</taxon>
        <taxon>Multicrustacea</taxon>
        <taxon>Malacostraca</taxon>
        <taxon>Eumalacostraca</taxon>
        <taxon>Eucarida</taxon>
        <taxon>Decapoda</taxon>
        <taxon>Pleocyemata</taxon>
        <taxon>Caridea</taxon>
        <taxon>Atyoidea</taxon>
        <taxon>Atyidae</taxon>
        <taxon>Halocaridina</taxon>
    </lineage>
</organism>
<dbReference type="GO" id="GO:0003677">
    <property type="term" value="F:DNA binding"/>
    <property type="evidence" value="ECO:0007669"/>
    <property type="project" value="UniProtKB-KW"/>
</dbReference>
<evidence type="ECO:0000256" key="10">
    <source>
        <dbReference type="ARBA" id="ARBA00023242"/>
    </source>
</evidence>
<dbReference type="InterPro" id="IPR050331">
    <property type="entry name" value="Zinc_finger"/>
</dbReference>
<feature type="domain" description="C2H2-type" evidence="12">
    <location>
        <begin position="242"/>
        <end position="269"/>
    </location>
</feature>
<dbReference type="FunFam" id="3.30.160.60:FF:000295">
    <property type="entry name" value="zinc finger protein 19"/>
    <property type="match status" value="1"/>
</dbReference>
<comment type="caution">
    <text evidence="13">The sequence shown here is derived from an EMBL/GenBank/DDBJ whole genome shotgun (WGS) entry which is preliminary data.</text>
</comment>
<dbReference type="Pfam" id="PF00096">
    <property type="entry name" value="zf-C2H2"/>
    <property type="match status" value="5"/>
</dbReference>
<evidence type="ECO:0000256" key="9">
    <source>
        <dbReference type="ARBA" id="ARBA00023163"/>
    </source>
</evidence>
<dbReference type="PANTHER" id="PTHR16515">
    <property type="entry name" value="PR DOMAIN ZINC FINGER PROTEIN"/>
    <property type="match status" value="1"/>
</dbReference>
<gene>
    <name evidence="13" type="ORF">SK128_017962</name>
</gene>
<keyword evidence="8" id="KW-0238">DNA-binding</keyword>
<evidence type="ECO:0000256" key="11">
    <source>
        <dbReference type="PROSITE-ProRule" id="PRU00042"/>
    </source>
</evidence>
<dbReference type="PROSITE" id="PS00028">
    <property type="entry name" value="ZINC_FINGER_C2H2_1"/>
    <property type="match status" value="6"/>
</dbReference>
<dbReference type="SMART" id="SM00355">
    <property type="entry name" value="ZnF_C2H2"/>
    <property type="match status" value="9"/>
</dbReference>
<keyword evidence="14" id="KW-1185">Reference proteome</keyword>